<evidence type="ECO:0000256" key="1">
    <source>
        <dbReference type="ARBA" id="ARBA00023098"/>
    </source>
</evidence>
<feature type="transmembrane region" description="Helical" evidence="4">
    <location>
        <begin position="674"/>
        <end position="699"/>
    </location>
</feature>
<keyword evidence="4" id="KW-0472">Membrane</keyword>
<protein>
    <submittedName>
        <fullName evidence="6">Patatin-like phospholipase</fullName>
    </submittedName>
</protein>
<dbReference type="Gene3D" id="3.40.1090.10">
    <property type="entry name" value="Cytosolic phospholipase A2 catalytic domain"/>
    <property type="match status" value="1"/>
</dbReference>
<accession>A0A239GKW8</accession>
<evidence type="ECO:0000259" key="5">
    <source>
        <dbReference type="PROSITE" id="PS51635"/>
    </source>
</evidence>
<evidence type="ECO:0000256" key="4">
    <source>
        <dbReference type="SAM" id="Phobius"/>
    </source>
</evidence>
<feature type="region of interest" description="Disordered" evidence="3">
    <location>
        <begin position="125"/>
        <end position="145"/>
    </location>
</feature>
<feature type="domain" description="PNPLA" evidence="5">
    <location>
        <begin position="11"/>
        <end position="225"/>
    </location>
</feature>
<dbReference type="AlphaFoldDB" id="A0A239GKW8"/>
<evidence type="ECO:0000256" key="2">
    <source>
        <dbReference type="PROSITE-ProRule" id="PRU01161"/>
    </source>
</evidence>
<keyword evidence="7" id="KW-1185">Reference proteome</keyword>
<reference evidence="6 7" key="1">
    <citation type="submission" date="2017-06" db="EMBL/GenBank/DDBJ databases">
        <authorList>
            <person name="Kim H.J."/>
            <person name="Triplett B.A."/>
        </authorList>
    </citation>
    <scope>NUCLEOTIDE SEQUENCE [LARGE SCALE GENOMIC DNA]</scope>
    <source>
        <strain evidence="6 7">CGMCC 4.5593</strain>
    </source>
</reference>
<evidence type="ECO:0000313" key="7">
    <source>
        <dbReference type="Proteomes" id="UP000198362"/>
    </source>
</evidence>
<comment type="caution">
    <text evidence="2">Lacks conserved residue(s) required for the propagation of feature annotation.</text>
</comment>
<evidence type="ECO:0000313" key="6">
    <source>
        <dbReference type="EMBL" id="SNS69462.1"/>
    </source>
</evidence>
<dbReference type="InterPro" id="IPR002641">
    <property type="entry name" value="PNPLA_dom"/>
</dbReference>
<dbReference type="Pfam" id="PF01734">
    <property type="entry name" value="Patatin"/>
    <property type="match status" value="1"/>
</dbReference>
<keyword evidence="1" id="KW-0443">Lipid metabolism</keyword>
<dbReference type="RefSeq" id="WP_179266015.1">
    <property type="nucleotide sequence ID" value="NZ_FZPH01000001.1"/>
</dbReference>
<name>A0A239GKW8_9ACTN</name>
<dbReference type="GO" id="GO:0006629">
    <property type="term" value="P:lipid metabolic process"/>
    <property type="evidence" value="ECO:0007669"/>
    <property type="project" value="UniProtKB-KW"/>
</dbReference>
<dbReference type="Proteomes" id="UP000198362">
    <property type="component" value="Unassembled WGS sequence"/>
</dbReference>
<dbReference type="InterPro" id="IPR016035">
    <property type="entry name" value="Acyl_Trfase/lysoPLipase"/>
</dbReference>
<gene>
    <name evidence="6" type="ORF">SAMN05421812_101443</name>
</gene>
<organism evidence="6 7">
    <name type="scientific">Asanoa hainanensis</name>
    <dbReference type="NCBI Taxonomy" id="560556"/>
    <lineage>
        <taxon>Bacteria</taxon>
        <taxon>Bacillati</taxon>
        <taxon>Actinomycetota</taxon>
        <taxon>Actinomycetes</taxon>
        <taxon>Micromonosporales</taxon>
        <taxon>Micromonosporaceae</taxon>
        <taxon>Asanoa</taxon>
    </lineage>
</organism>
<dbReference type="PROSITE" id="PS51635">
    <property type="entry name" value="PNPLA"/>
    <property type="match status" value="1"/>
</dbReference>
<evidence type="ECO:0000256" key="3">
    <source>
        <dbReference type="SAM" id="MobiDB-lite"/>
    </source>
</evidence>
<keyword evidence="4" id="KW-1133">Transmembrane helix</keyword>
<dbReference type="SUPFAM" id="SSF52151">
    <property type="entry name" value="FabD/lysophospholipase-like"/>
    <property type="match status" value="1"/>
</dbReference>
<feature type="transmembrane region" description="Helical" evidence="4">
    <location>
        <begin position="705"/>
        <end position="726"/>
    </location>
</feature>
<sequence length="738" mass="79127">MRTNTELRLALVLDGGADRAVWAAGVTHELDRLRRAEGPWRDLCRDTDTTVVVDIIAGTNAGGLNGILLACAVAAGEPLPTELRDLWVRDAALATGKLLDDTSERPRSLLDSAYLTKLMRSAVRPRAQRVARRGGPPREPVTLFVTAPATGGPRRYRFVADAQRQVHHPEIGPHPTARNDFTADEALVTAGRAAVGFPGAFEPVSEEPLRAHRDSADDSLFAAVVEEMSRRTVSGPYRRVLAYVGPGNRRWGPLPPSPREAAFRALGDRLAAAAESPVDRLFDRLPDEGLLATAAGLVEEYRRARTVDGIWQARRLLATDPGRPARIDVTSLDALWVPPAGARVDQAIDGPLWTWGVSAARQVVTTLLRETRRHLDGPAPARTMALSAALTKILAIDDAVRDATRSRAAADGIGPTASDKELAALVDGVVAEQRVREHLLVVVRSAAAAYAESVGVPAPVVVERALAAEVLARAFAAPSVRPHTPPFDVARICPDVSRPEQRLFGVLGTATGRADEWLWGRLDAAAHLVRLVLADQPEVVVARRIEWMRRAILDDESGRAGAADGAALEARLAAAHHRPTGERLRTFLRTDDGRATATGLARSATRLLTHGRPTAVDRAGWQHTLEAVVAEDRPADLSLLNRLARASTGPLRSGLWSALRDDPTRVATRLRNRLVLLLLGFAGLVFALGGLVGAAVALYHSGDPVFRWTAFGLVLAVLVGFLTAAVRTLAAPDPPPAA</sequence>
<keyword evidence="4" id="KW-0812">Transmembrane</keyword>
<dbReference type="EMBL" id="FZPH01000001">
    <property type="protein sequence ID" value="SNS69462.1"/>
    <property type="molecule type" value="Genomic_DNA"/>
</dbReference>
<proteinExistence type="predicted"/>